<dbReference type="AlphaFoldDB" id="A0A7S0CKX8"/>
<dbReference type="PANTHER" id="PTHR33788">
    <property type="entry name" value="OS07G0114300 PROTEIN"/>
    <property type="match status" value="1"/>
</dbReference>
<feature type="region of interest" description="Disordered" evidence="1">
    <location>
        <begin position="94"/>
        <end position="130"/>
    </location>
</feature>
<dbReference type="InterPro" id="IPR039713">
    <property type="entry name" value="At2g23090-like"/>
</dbReference>
<gene>
    <name evidence="3" type="ORF">PINE0816_LOCUS22503</name>
</gene>
<dbReference type="Gene3D" id="4.10.1050.10">
    <property type="entry name" value="At2g23090-like"/>
    <property type="match status" value="1"/>
</dbReference>
<evidence type="ECO:0000313" key="3">
    <source>
        <dbReference type="EMBL" id="CAD8426341.1"/>
    </source>
</evidence>
<dbReference type="EMBL" id="HBEL01048610">
    <property type="protein sequence ID" value="CAD8426341.1"/>
    <property type="molecule type" value="Transcribed_RNA"/>
</dbReference>
<dbReference type="InterPro" id="IPR026939">
    <property type="entry name" value="ZNF706/At2g23090_sf"/>
</dbReference>
<sequence>MGGGNAQKSAAARLKNMKEAGKTPEERKEASAKAAKDAVAFVCKICRTSFMVNVQPPTLYLHVTSKHPTIKDPVECFDTMAGFDPSDPKGLKKVAAAAAKGPVKPKKKKKEPEEDLLSIGLKKGKGKKKK</sequence>
<protein>
    <recommendedName>
        <fullName evidence="2">At2g23090-like zinc-binding domain-containing protein</fullName>
    </recommendedName>
</protein>
<feature type="compositionally biased region" description="Basic and acidic residues" evidence="1">
    <location>
        <begin position="16"/>
        <end position="31"/>
    </location>
</feature>
<dbReference type="InterPro" id="IPR039438">
    <property type="entry name" value="At2g23090-like_Znf"/>
</dbReference>
<feature type="domain" description="At2g23090-like zinc-binding" evidence="2">
    <location>
        <begin position="43"/>
        <end position="79"/>
    </location>
</feature>
<accession>A0A7S0CKX8</accession>
<evidence type="ECO:0000259" key="2">
    <source>
        <dbReference type="Pfam" id="PF12907"/>
    </source>
</evidence>
<name>A0A7S0CKX8_9STRA</name>
<reference evidence="3" key="1">
    <citation type="submission" date="2021-01" db="EMBL/GenBank/DDBJ databases">
        <authorList>
            <person name="Corre E."/>
            <person name="Pelletier E."/>
            <person name="Niang G."/>
            <person name="Scheremetjew M."/>
            <person name="Finn R."/>
            <person name="Kale V."/>
            <person name="Holt S."/>
            <person name="Cochrane G."/>
            <person name="Meng A."/>
            <person name="Brown T."/>
            <person name="Cohen L."/>
        </authorList>
    </citation>
    <scope>NUCLEOTIDE SEQUENCE</scope>
    <source>
        <strain evidence="3">CCAP1064/1</strain>
    </source>
</reference>
<feature type="region of interest" description="Disordered" evidence="1">
    <location>
        <begin position="1"/>
        <end position="31"/>
    </location>
</feature>
<dbReference type="Pfam" id="PF12907">
    <property type="entry name" value="zf-met2"/>
    <property type="match status" value="1"/>
</dbReference>
<organism evidence="3">
    <name type="scientific">Proboscia inermis</name>
    <dbReference type="NCBI Taxonomy" id="420281"/>
    <lineage>
        <taxon>Eukaryota</taxon>
        <taxon>Sar</taxon>
        <taxon>Stramenopiles</taxon>
        <taxon>Ochrophyta</taxon>
        <taxon>Bacillariophyta</taxon>
        <taxon>Coscinodiscophyceae</taxon>
        <taxon>Rhizosoleniophycidae</taxon>
        <taxon>Rhizosoleniales</taxon>
        <taxon>Rhizosoleniaceae</taxon>
        <taxon>Proboscia</taxon>
    </lineage>
</organism>
<dbReference type="SUPFAM" id="SSF118359">
    <property type="entry name" value="Expressed protein At2g23090/F21P24.15"/>
    <property type="match status" value="1"/>
</dbReference>
<evidence type="ECO:0000256" key="1">
    <source>
        <dbReference type="SAM" id="MobiDB-lite"/>
    </source>
</evidence>
<dbReference type="PANTHER" id="PTHR33788:SF1">
    <property type="entry name" value="ZINC-BINDING PROTEIN"/>
    <property type="match status" value="1"/>
</dbReference>
<proteinExistence type="predicted"/>